<comment type="caution">
    <text evidence="2">The sequence shown here is derived from an EMBL/GenBank/DDBJ whole genome shotgun (WGS) entry which is preliminary data.</text>
</comment>
<dbReference type="Proteomes" id="UP000433883">
    <property type="component" value="Unassembled WGS sequence"/>
</dbReference>
<feature type="region of interest" description="Disordered" evidence="1">
    <location>
        <begin position="189"/>
        <end position="219"/>
    </location>
</feature>
<evidence type="ECO:0000313" key="3">
    <source>
        <dbReference type="EMBL" id="KAE9971359.1"/>
    </source>
</evidence>
<dbReference type="EMBL" id="WNWS01000301">
    <property type="protein sequence ID" value="KAE9971359.1"/>
    <property type="molecule type" value="Genomic_DNA"/>
</dbReference>
<dbReference type="Proteomes" id="UP000490939">
    <property type="component" value="Unassembled WGS sequence"/>
</dbReference>
<proteinExistence type="predicted"/>
<sequence length="229" mass="25346">MTSYESETDPNTLVPKAIVPEVTIQEIIDPETSAPEADDSNMPAKPAEEGASSNFYAHAAALPTVVETESFSDFLDRFTATDPQLMTSIDVLLLEDDHDKNIFNDLKAHYERACALKLYKRTHYTAGTKDLPDDLKSAYRLLMAGAVNDHFPSFNDVNEREKKKWKVVGTVLGTLRNVAFEMAGVKTADPTTSSVKQAGSKTHLYQQDEPKSPRTPTLLGYGFGKEEEI</sequence>
<dbReference type="Proteomes" id="UP000447873">
    <property type="component" value="Unassembled WGS sequence"/>
</dbReference>
<evidence type="ECO:0000313" key="2">
    <source>
        <dbReference type="EMBL" id="KAE9969599.1"/>
    </source>
</evidence>
<name>A0A8H3UG79_VENIN</name>
<dbReference type="EMBL" id="WNWQ01000101">
    <property type="protein sequence ID" value="KAE9978980.1"/>
    <property type="molecule type" value="Genomic_DNA"/>
</dbReference>
<evidence type="ECO:0000313" key="6">
    <source>
        <dbReference type="Proteomes" id="UP000490939"/>
    </source>
</evidence>
<evidence type="ECO:0000313" key="4">
    <source>
        <dbReference type="EMBL" id="KAE9978980.1"/>
    </source>
</evidence>
<reference evidence="2 6" key="1">
    <citation type="submission" date="2019-07" db="EMBL/GenBank/DDBJ databases">
        <title>Venturia inaequalis Genome Resource.</title>
        <authorList>
            <person name="Lichtner F.J."/>
        </authorList>
    </citation>
    <scope>NUCLEOTIDE SEQUENCE [LARGE SCALE GENOMIC DNA]</scope>
    <source>
        <strain evidence="3 5">120213</strain>
        <strain evidence="4">Bline_iso_100314</strain>
        <strain evidence="2 6">DMI_063113</strain>
    </source>
</reference>
<feature type="region of interest" description="Disordered" evidence="1">
    <location>
        <begin position="27"/>
        <end position="49"/>
    </location>
</feature>
<accession>A0A8H3UG79</accession>
<feature type="compositionally biased region" description="Polar residues" evidence="1">
    <location>
        <begin position="189"/>
        <end position="205"/>
    </location>
</feature>
<evidence type="ECO:0000256" key="1">
    <source>
        <dbReference type="SAM" id="MobiDB-lite"/>
    </source>
</evidence>
<evidence type="ECO:0000313" key="5">
    <source>
        <dbReference type="Proteomes" id="UP000447873"/>
    </source>
</evidence>
<organism evidence="2 6">
    <name type="scientific">Venturia inaequalis</name>
    <name type="common">Apple scab fungus</name>
    <dbReference type="NCBI Taxonomy" id="5025"/>
    <lineage>
        <taxon>Eukaryota</taxon>
        <taxon>Fungi</taxon>
        <taxon>Dikarya</taxon>
        <taxon>Ascomycota</taxon>
        <taxon>Pezizomycotina</taxon>
        <taxon>Dothideomycetes</taxon>
        <taxon>Pleosporomycetidae</taxon>
        <taxon>Venturiales</taxon>
        <taxon>Venturiaceae</taxon>
        <taxon>Venturia</taxon>
    </lineage>
</organism>
<dbReference type="AlphaFoldDB" id="A0A8H3UG79"/>
<dbReference type="EMBL" id="WNWR01000765">
    <property type="protein sequence ID" value="KAE9969599.1"/>
    <property type="molecule type" value="Genomic_DNA"/>
</dbReference>
<gene>
    <name evidence="4" type="ORF">BLS_000150</name>
    <name evidence="2" type="ORF">EG327_010565</name>
    <name evidence="3" type="ORF">EG328_005720</name>
</gene>
<keyword evidence="6" id="KW-1185">Reference proteome</keyword>
<protein>
    <submittedName>
        <fullName evidence="2">Uncharacterized protein</fullName>
    </submittedName>
</protein>
<dbReference type="OrthoDB" id="10312641at2759"/>